<keyword evidence="5" id="KW-1185">Reference proteome</keyword>
<dbReference type="PIRSF" id="PIRSF000390">
    <property type="entry name" value="PLP_StrS"/>
    <property type="match status" value="1"/>
</dbReference>
<dbReference type="InterPro" id="IPR015424">
    <property type="entry name" value="PyrdxlP-dep_Trfase"/>
</dbReference>
<organism evidence="4 5">
    <name type="scientific">Methanospirillum lacunae</name>
    <dbReference type="NCBI Taxonomy" id="668570"/>
    <lineage>
        <taxon>Archaea</taxon>
        <taxon>Methanobacteriati</taxon>
        <taxon>Methanobacteriota</taxon>
        <taxon>Stenosarchaea group</taxon>
        <taxon>Methanomicrobia</taxon>
        <taxon>Methanomicrobiales</taxon>
        <taxon>Methanospirillaceae</taxon>
        <taxon>Methanospirillum</taxon>
    </lineage>
</organism>
<dbReference type="GeneID" id="97548448"/>
<accession>A0A2V2NC10</accession>
<evidence type="ECO:0000313" key="4">
    <source>
        <dbReference type="EMBL" id="PWR72843.1"/>
    </source>
</evidence>
<dbReference type="Proteomes" id="UP000245657">
    <property type="component" value="Unassembled WGS sequence"/>
</dbReference>
<proteinExistence type="inferred from homology"/>
<evidence type="ECO:0000256" key="3">
    <source>
        <dbReference type="RuleBase" id="RU004508"/>
    </source>
</evidence>
<evidence type="ECO:0000256" key="1">
    <source>
        <dbReference type="ARBA" id="ARBA00022898"/>
    </source>
</evidence>
<dbReference type="InterPro" id="IPR015422">
    <property type="entry name" value="PyrdxlP-dep_Trfase_small"/>
</dbReference>
<name>A0A2V2NC10_9EURY</name>
<dbReference type="AlphaFoldDB" id="A0A2V2NC10"/>
<comment type="caution">
    <text evidence="4">The sequence shown here is derived from an EMBL/GenBank/DDBJ whole genome shotgun (WGS) entry which is preliminary data.</text>
</comment>
<dbReference type="GO" id="GO:0030170">
    <property type="term" value="F:pyridoxal phosphate binding"/>
    <property type="evidence" value="ECO:0007669"/>
    <property type="project" value="TreeGrafter"/>
</dbReference>
<dbReference type="PANTHER" id="PTHR30244:SF36">
    <property type="entry name" value="3-OXO-GLUCOSE-6-PHOSPHATE:GLUTAMATE AMINOTRANSFERASE"/>
    <property type="match status" value="1"/>
</dbReference>
<dbReference type="InterPro" id="IPR015421">
    <property type="entry name" value="PyrdxlP-dep_Trfase_major"/>
</dbReference>
<reference evidence="4 5" key="1">
    <citation type="submission" date="2018-05" db="EMBL/GenBank/DDBJ databases">
        <title>Draft genome of Methanospirillum lacunae Ki8-1.</title>
        <authorList>
            <person name="Dueholm M.S."/>
            <person name="Nielsen P.H."/>
            <person name="Bakmann L.F."/>
            <person name="Otzen D.E."/>
        </authorList>
    </citation>
    <scope>NUCLEOTIDE SEQUENCE [LARGE SCALE GENOMIC DNA]</scope>
    <source>
        <strain evidence="4 5">Ki8-1</strain>
    </source>
</reference>
<dbReference type="EMBL" id="QGMY01000006">
    <property type="protein sequence ID" value="PWR72843.1"/>
    <property type="molecule type" value="Genomic_DNA"/>
</dbReference>
<dbReference type="GO" id="GO:0008483">
    <property type="term" value="F:transaminase activity"/>
    <property type="evidence" value="ECO:0007669"/>
    <property type="project" value="TreeGrafter"/>
</dbReference>
<dbReference type="CDD" id="cd00616">
    <property type="entry name" value="AHBA_syn"/>
    <property type="match status" value="1"/>
</dbReference>
<dbReference type="Pfam" id="PF01041">
    <property type="entry name" value="DegT_DnrJ_EryC1"/>
    <property type="match status" value="1"/>
</dbReference>
<protein>
    <submittedName>
        <fullName evidence="4">Erythromycin biosynthesis sensory transduction protein eryC1</fullName>
    </submittedName>
</protein>
<comment type="similarity">
    <text evidence="2 3">Belongs to the DegT/DnrJ/EryC1 family.</text>
</comment>
<dbReference type="SUPFAM" id="SSF53383">
    <property type="entry name" value="PLP-dependent transferases"/>
    <property type="match status" value="1"/>
</dbReference>
<evidence type="ECO:0000313" key="5">
    <source>
        <dbReference type="Proteomes" id="UP000245657"/>
    </source>
</evidence>
<dbReference type="Gene3D" id="3.90.1150.10">
    <property type="entry name" value="Aspartate Aminotransferase, domain 1"/>
    <property type="match status" value="1"/>
</dbReference>
<dbReference type="RefSeq" id="WP_109968355.1">
    <property type="nucleotide sequence ID" value="NZ_CP176093.1"/>
</dbReference>
<evidence type="ECO:0000256" key="2">
    <source>
        <dbReference type="ARBA" id="ARBA00037999"/>
    </source>
</evidence>
<dbReference type="PANTHER" id="PTHR30244">
    <property type="entry name" value="TRANSAMINASE"/>
    <property type="match status" value="1"/>
</dbReference>
<dbReference type="InterPro" id="IPR000653">
    <property type="entry name" value="DegT/StrS_aminotransferase"/>
</dbReference>
<keyword evidence="1 3" id="KW-0663">Pyridoxal phosphate</keyword>
<sequence>MSEKIPFVDLITQYNLIKNEIDTIINEVISSASFIRGTYVQQLENSFASMCGVEHCLGVGNGTDALHIALKCLGIKRGDEVLTSAHSWISTPESVSITGAKPVFVDIEPDYYTIDPSLIEQKITKDTKAILPVHIYGQPADMDPIRDICEDRNLFLIEDCAQAHFAEYHGKKVGNLGDVGTFSFYPSKNLGAYGDGGCITCNDSKLAEKMRRYANHGSLKKHDHLFEGINSRLDGIQAAVLLVKMRYVERWNAKRQMIADEYKLKLQNLSEISVPKIRDKSSHVFHVYAVEADKRDNLAMFLEEKGIQTAIHYPKFLPFVTAYSGMNNNKDDFPVSWKFQNRTLSLPMYPEMMSEQVEVVCKAIQSYYDC</sequence>
<dbReference type="OrthoDB" id="10355at2157"/>
<gene>
    <name evidence="4" type="ORF">DK846_07805</name>
</gene>
<dbReference type="GO" id="GO:0000271">
    <property type="term" value="P:polysaccharide biosynthetic process"/>
    <property type="evidence" value="ECO:0007669"/>
    <property type="project" value="TreeGrafter"/>
</dbReference>
<dbReference type="Gene3D" id="3.40.640.10">
    <property type="entry name" value="Type I PLP-dependent aspartate aminotransferase-like (Major domain)"/>
    <property type="match status" value="1"/>
</dbReference>